<dbReference type="InterPro" id="IPR011559">
    <property type="entry name" value="Initiation_fac_2B_a/b/d"/>
</dbReference>
<protein>
    <recommendedName>
        <fullName evidence="6">S-methyl-5-thioribose-1-phosphate isomerase</fullName>
    </recommendedName>
</protein>
<organism evidence="4">
    <name type="scientific">Blastocystis hominis</name>
    <dbReference type="NCBI Taxonomy" id="12968"/>
    <lineage>
        <taxon>Eukaryota</taxon>
        <taxon>Sar</taxon>
        <taxon>Stramenopiles</taxon>
        <taxon>Bigyra</taxon>
        <taxon>Opalozoa</taxon>
        <taxon>Opalinata</taxon>
        <taxon>Blastocystidae</taxon>
        <taxon>Blastocystis</taxon>
    </lineage>
</organism>
<evidence type="ECO:0000256" key="2">
    <source>
        <dbReference type="ARBA" id="ARBA00023235"/>
    </source>
</evidence>
<dbReference type="OrthoDB" id="2461at2759"/>
<dbReference type="NCBIfam" id="TIGR00512">
    <property type="entry name" value="salvage_mtnA"/>
    <property type="match status" value="1"/>
</dbReference>
<dbReference type="InterPro" id="IPR042529">
    <property type="entry name" value="IF_2B-like_C"/>
</dbReference>
<dbReference type="InterPro" id="IPR005251">
    <property type="entry name" value="IF-M1Pi"/>
</dbReference>
<sequence length="333" mass="36378">MTIRGAPAIGVAGAYGMVFAVKEKHPDTFNDLLQCLRDAKEYLDSARPTAVNLMWATKRVIDEVESASPSNFYEFLIELAQKIADEDVQINKQMAIHGAALVPPNSNVIHHCNTGALATVDIGTALGVIYGSGKNIHVWVDETRPRLQGARLTAWELARAHVPYHLMADGASGLLMRTRKIDCVLFGADRVAANGDVANKIGTYNAGHEGENDNHVPVYAVVPTSTIDLSLASGDEIPIEFRGKEEVVRVDGSAVAPIESEVFNPAFDVTPNRYITAIITEKGVCYPPFEESLKRVVMSLLVCFKRENCVCVYVFAIKDSMLSHSSFKKTQVD</sequence>
<dbReference type="Proteomes" id="UP000008312">
    <property type="component" value="Unassembled WGS sequence"/>
</dbReference>
<evidence type="ECO:0008006" key="6">
    <source>
        <dbReference type="Google" id="ProtNLM"/>
    </source>
</evidence>
<dbReference type="InterPro" id="IPR027363">
    <property type="entry name" value="M1Pi_N"/>
</dbReference>
<comment type="similarity">
    <text evidence="1 3">Belongs to the eIF-2B alpha/beta/delta subunits family.</text>
</comment>
<dbReference type="Gene3D" id="3.40.50.10470">
    <property type="entry name" value="Translation initiation factor eif-2b, domain 2"/>
    <property type="match status" value="1"/>
</dbReference>
<dbReference type="Gene3D" id="1.20.120.420">
    <property type="entry name" value="translation initiation factor eif-2b, domain 1"/>
    <property type="match status" value="1"/>
</dbReference>
<dbReference type="InterPro" id="IPR037171">
    <property type="entry name" value="NagB/RpiA_transferase-like"/>
</dbReference>
<dbReference type="SUPFAM" id="SSF100950">
    <property type="entry name" value="NagB/RpiA/CoA transferase-like"/>
    <property type="match status" value="1"/>
</dbReference>
<dbReference type="PANTHER" id="PTHR43475">
    <property type="entry name" value="METHYLTHIORIBOSE-1-PHOSPHATE ISOMERASE"/>
    <property type="match status" value="1"/>
</dbReference>
<evidence type="ECO:0000256" key="1">
    <source>
        <dbReference type="ARBA" id="ARBA00007251"/>
    </source>
</evidence>
<name>D8M4U1_BLAHO</name>
<dbReference type="GeneID" id="24920138"/>
<dbReference type="AlphaFoldDB" id="D8M4U1"/>
<evidence type="ECO:0000313" key="4">
    <source>
        <dbReference type="EMBL" id="CBK23080.2"/>
    </source>
</evidence>
<dbReference type="InParanoid" id="D8M4U1"/>
<dbReference type="FunFam" id="3.40.50.10470:FF:000006">
    <property type="entry name" value="Methylthioribose-1-phosphate isomerase"/>
    <property type="match status" value="1"/>
</dbReference>
<proteinExistence type="inferred from homology"/>
<reference evidence="4" key="1">
    <citation type="submission" date="2010-02" db="EMBL/GenBank/DDBJ databases">
        <title>Sequencing and annotation of the Blastocystis hominis genome.</title>
        <authorList>
            <person name="Wincker P."/>
        </authorList>
    </citation>
    <scope>NUCLEOTIDE SEQUENCE</scope>
    <source>
        <strain evidence="4">Singapore isolate B</strain>
    </source>
</reference>
<keyword evidence="5" id="KW-1185">Reference proteome</keyword>
<dbReference type="EMBL" id="FN668654">
    <property type="protein sequence ID" value="CBK23080.2"/>
    <property type="molecule type" value="Genomic_DNA"/>
</dbReference>
<dbReference type="PANTHER" id="PTHR43475:SF1">
    <property type="entry name" value="METHYLTHIORIBOSE-1-PHOSPHATE ISOMERASE"/>
    <property type="match status" value="1"/>
</dbReference>
<keyword evidence="2" id="KW-0413">Isomerase</keyword>
<dbReference type="InterPro" id="IPR000649">
    <property type="entry name" value="IF-2B-related"/>
</dbReference>
<dbReference type="NCBIfam" id="NF004326">
    <property type="entry name" value="PRK05720.1"/>
    <property type="match status" value="1"/>
</dbReference>
<dbReference type="GO" id="GO:0019509">
    <property type="term" value="P:L-methionine salvage from methylthioadenosine"/>
    <property type="evidence" value="ECO:0007669"/>
    <property type="project" value="TreeGrafter"/>
</dbReference>
<evidence type="ECO:0000313" key="5">
    <source>
        <dbReference type="Proteomes" id="UP000008312"/>
    </source>
</evidence>
<dbReference type="NCBIfam" id="TIGR00524">
    <property type="entry name" value="eIF-2B_rel"/>
    <property type="match status" value="1"/>
</dbReference>
<evidence type="ECO:0000256" key="3">
    <source>
        <dbReference type="RuleBase" id="RU003814"/>
    </source>
</evidence>
<dbReference type="GO" id="GO:0046523">
    <property type="term" value="F:S-methyl-5-thioribose-1-phosphate isomerase activity"/>
    <property type="evidence" value="ECO:0007669"/>
    <property type="project" value="TreeGrafter"/>
</dbReference>
<gene>
    <name evidence="4" type="ORF">GSBLH_T00003014001</name>
</gene>
<accession>D8M4U1</accession>
<dbReference type="Pfam" id="PF01008">
    <property type="entry name" value="IF-2B"/>
    <property type="match status" value="1"/>
</dbReference>
<dbReference type="RefSeq" id="XP_012897128.1">
    <property type="nucleotide sequence ID" value="XM_013041674.1"/>
</dbReference>